<dbReference type="GO" id="GO:0009691">
    <property type="term" value="P:cytokinin biosynthetic process"/>
    <property type="evidence" value="ECO:0007669"/>
    <property type="project" value="UniProtKB-UniRule"/>
</dbReference>
<evidence type="ECO:0000256" key="1">
    <source>
        <dbReference type="ARBA" id="ARBA00000274"/>
    </source>
</evidence>
<comment type="similarity">
    <text evidence="2 3">Belongs to the LOG family.</text>
</comment>
<dbReference type="PANTHER" id="PTHR31223">
    <property type="entry name" value="LOG FAMILY PROTEIN YJL055W"/>
    <property type="match status" value="1"/>
</dbReference>
<keyword evidence="3" id="KW-0378">Hydrolase</keyword>
<dbReference type="SUPFAM" id="SSF102405">
    <property type="entry name" value="MCP/YpsA-like"/>
    <property type="match status" value="1"/>
</dbReference>
<keyword evidence="3" id="KW-0203">Cytokinin biosynthesis</keyword>
<dbReference type="OrthoDB" id="9801098at2"/>
<dbReference type="EC" id="3.2.2.n1" evidence="3"/>
<dbReference type="eggNOG" id="COG1611">
    <property type="taxonomic scope" value="Bacteria"/>
</dbReference>
<protein>
    <recommendedName>
        <fullName evidence="3">Cytokinin riboside 5'-monophosphate phosphoribohydrolase</fullName>
        <ecNumber evidence="3">3.2.2.n1</ecNumber>
    </recommendedName>
</protein>
<accession>W7Y3F2</accession>
<dbReference type="InterPro" id="IPR031100">
    <property type="entry name" value="LOG_fam"/>
</dbReference>
<gene>
    <name evidence="4" type="ORF">JCM21142_104117</name>
</gene>
<comment type="catalytic activity">
    <reaction evidence="1">
        <text>AMP + H2O = D-ribose 5-phosphate + adenine</text>
        <dbReference type="Rhea" id="RHEA:20129"/>
        <dbReference type="ChEBI" id="CHEBI:15377"/>
        <dbReference type="ChEBI" id="CHEBI:16708"/>
        <dbReference type="ChEBI" id="CHEBI:78346"/>
        <dbReference type="ChEBI" id="CHEBI:456215"/>
        <dbReference type="EC" id="3.2.2.4"/>
    </reaction>
</comment>
<dbReference type="Pfam" id="PF03641">
    <property type="entry name" value="Lysine_decarbox"/>
    <property type="match status" value="1"/>
</dbReference>
<dbReference type="EMBL" id="BAMD01000083">
    <property type="protein sequence ID" value="GAF05385.1"/>
    <property type="molecule type" value="Genomic_DNA"/>
</dbReference>
<evidence type="ECO:0000256" key="2">
    <source>
        <dbReference type="ARBA" id="ARBA00006763"/>
    </source>
</evidence>
<dbReference type="RefSeq" id="WP_044214177.1">
    <property type="nucleotide sequence ID" value="NZ_BAMD01000083.1"/>
</dbReference>
<dbReference type="Proteomes" id="UP000019402">
    <property type="component" value="Unassembled WGS sequence"/>
</dbReference>
<dbReference type="InterPro" id="IPR005269">
    <property type="entry name" value="LOG"/>
</dbReference>
<reference evidence="4 5" key="1">
    <citation type="journal article" date="2014" name="Genome Announc.">
        <title>Draft Genome Sequence of Cytophaga fermentans JCM 21142T, a Facultative Anaerobe Isolated from Marine Mud.</title>
        <authorList>
            <person name="Starns D."/>
            <person name="Oshima K."/>
            <person name="Suda W."/>
            <person name="Iino T."/>
            <person name="Yuki M."/>
            <person name="Inoue J."/>
            <person name="Kitamura K."/>
            <person name="Iida T."/>
            <person name="Darby A."/>
            <person name="Hattori M."/>
            <person name="Ohkuma M."/>
        </authorList>
    </citation>
    <scope>NUCLEOTIDE SEQUENCE [LARGE SCALE GENOMIC DNA]</scope>
    <source>
        <strain evidence="4 5">JCM 21142</strain>
    </source>
</reference>
<evidence type="ECO:0000313" key="4">
    <source>
        <dbReference type="EMBL" id="GAF05385.1"/>
    </source>
</evidence>
<dbReference type="PANTHER" id="PTHR31223:SF70">
    <property type="entry name" value="LOG FAMILY PROTEIN YJL055W"/>
    <property type="match status" value="1"/>
</dbReference>
<sequence>MGKKVCVFCASSSKIDRVYMDAAVELGKVLVKEGLGIKYGGGGLGLMGAVADSVLACGGEVTGVIPRFMVEVEWEHKGVKDMVHVDTMAQRKELLVKEVEAVITLPGGTGTMEELFEVLSSKKLGLFNKPVVLLNTKGFFDPLIQMIRKMIDQNFMREEHGTLWTVINEPGDVMKAIKNSRKWPDDPMKIATF</sequence>
<dbReference type="GO" id="GO:0005829">
    <property type="term" value="C:cytosol"/>
    <property type="evidence" value="ECO:0007669"/>
    <property type="project" value="TreeGrafter"/>
</dbReference>
<dbReference type="GO" id="GO:0008714">
    <property type="term" value="F:AMP nucleosidase activity"/>
    <property type="evidence" value="ECO:0007669"/>
    <property type="project" value="UniProtKB-EC"/>
</dbReference>
<proteinExistence type="inferred from homology"/>
<dbReference type="NCBIfam" id="TIGR00730">
    <property type="entry name" value="Rossman fold protein, TIGR00730 family"/>
    <property type="match status" value="1"/>
</dbReference>
<evidence type="ECO:0000313" key="5">
    <source>
        <dbReference type="Proteomes" id="UP000019402"/>
    </source>
</evidence>
<dbReference type="STRING" id="869213.GCA_000517085_03957"/>
<dbReference type="Gene3D" id="3.40.50.450">
    <property type="match status" value="1"/>
</dbReference>
<organism evidence="4 5">
    <name type="scientific">Saccharicrinis fermentans DSM 9555 = JCM 21142</name>
    <dbReference type="NCBI Taxonomy" id="869213"/>
    <lineage>
        <taxon>Bacteria</taxon>
        <taxon>Pseudomonadati</taxon>
        <taxon>Bacteroidota</taxon>
        <taxon>Bacteroidia</taxon>
        <taxon>Marinilabiliales</taxon>
        <taxon>Marinilabiliaceae</taxon>
        <taxon>Saccharicrinis</taxon>
    </lineage>
</organism>
<keyword evidence="5" id="KW-1185">Reference proteome</keyword>
<comment type="caution">
    <text evidence="4">The sequence shown here is derived from an EMBL/GenBank/DDBJ whole genome shotgun (WGS) entry which is preliminary data.</text>
</comment>
<dbReference type="AlphaFoldDB" id="W7Y3F2"/>
<evidence type="ECO:0000256" key="3">
    <source>
        <dbReference type="RuleBase" id="RU363015"/>
    </source>
</evidence>
<name>W7Y3F2_9BACT</name>